<dbReference type="SUPFAM" id="SSF50370">
    <property type="entry name" value="Ricin B-like lectins"/>
    <property type="match status" value="1"/>
</dbReference>
<evidence type="ECO:0000313" key="3">
    <source>
        <dbReference type="EMBL" id="GIJ64106.1"/>
    </source>
</evidence>
<feature type="region of interest" description="Disordered" evidence="1">
    <location>
        <begin position="225"/>
        <end position="253"/>
    </location>
</feature>
<dbReference type="EMBL" id="BOPG01000107">
    <property type="protein sequence ID" value="GIJ64106.1"/>
    <property type="molecule type" value="Genomic_DNA"/>
</dbReference>
<dbReference type="InterPro" id="IPR035992">
    <property type="entry name" value="Ricin_B-like_lectins"/>
</dbReference>
<proteinExistence type="predicted"/>
<comment type="caution">
    <text evidence="3">The sequence shown here is derived from an EMBL/GenBank/DDBJ whole genome shotgun (WGS) entry which is preliminary data.</text>
</comment>
<dbReference type="AlphaFoldDB" id="A0A8J4E734"/>
<evidence type="ECO:0000313" key="4">
    <source>
        <dbReference type="Proteomes" id="UP000612585"/>
    </source>
</evidence>
<protein>
    <recommendedName>
        <fullName evidence="5">Secreted protein</fullName>
    </recommendedName>
</protein>
<evidence type="ECO:0000256" key="2">
    <source>
        <dbReference type="SAM" id="SignalP"/>
    </source>
</evidence>
<sequence length="407" mass="43614">MRLRPLVAAGLAAASLSAASLAAVALASPALAVTTPTIGQPCDREDLGRRAGVADTAEVIPTVTHFKAYYVTEGTTGFQNIALTHTETITVTITNNASITATFGFGALGSVGATVGFSVARATGTTDTAVRTVQWNLNQPGYYGIYSGTHKVRGTMSSINCTRMQRSDGTWALQWVRRPGGEYTTWGRDEEGVVRCEETVPANSLRRAAQRELGCDGEAARQQAIAGHKAENARSASVRSGQSTVDEPSATADVPAGYTCDATYYRITANNGLVMDIYDDDEDSPVRWNSWDDDHIGQYWQVCTGPDTDGVAPVVLVNRWTGTCAQPQRRSTVVEGTEIRHYACEATPKAQKLFLYRDVPGSTFAGIQAAERGAMLGSEILEQDEPVRQYEAGMPDGSGTFELIPIQ</sequence>
<organism evidence="3 4">
    <name type="scientific">Virgisporangium aurantiacum</name>
    <dbReference type="NCBI Taxonomy" id="175570"/>
    <lineage>
        <taxon>Bacteria</taxon>
        <taxon>Bacillati</taxon>
        <taxon>Actinomycetota</taxon>
        <taxon>Actinomycetes</taxon>
        <taxon>Micromonosporales</taxon>
        <taxon>Micromonosporaceae</taxon>
        <taxon>Virgisporangium</taxon>
    </lineage>
</organism>
<evidence type="ECO:0008006" key="5">
    <source>
        <dbReference type="Google" id="ProtNLM"/>
    </source>
</evidence>
<feature type="signal peptide" evidence="2">
    <location>
        <begin position="1"/>
        <end position="32"/>
    </location>
</feature>
<dbReference type="Proteomes" id="UP000612585">
    <property type="component" value="Unassembled WGS sequence"/>
</dbReference>
<gene>
    <name evidence="3" type="ORF">Vau01_116220</name>
</gene>
<keyword evidence="2" id="KW-0732">Signal</keyword>
<feature type="compositionally biased region" description="Polar residues" evidence="1">
    <location>
        <begin position="234"/>
        <end position="246"/>
    </location>
</feature>
<evidence type="ECO:0000256" key="1">
    <source>
        <dbReference type="SAM" id="MobiDB-lite"/>
    </source>
</evidence>
<accession>A0A8J4E734</accession>
<keyword evidence="4" id="KW-1185">Reference proteome</keyword>
<name>A0A8J4E734_9ACTN</name>
<reference evidence="3" key="1">
    <citation type="submission" date="2021-01" db="EMBL/GenBank/DDBJ databases">
        <title>Whole genome shotgun sequence of Virgisporangium aurantiacum NBRC 16421.</title>
        <authorList>
            <person name="Komaki H."/>
            <person name="Tamura T."/>
        </authorList>
    </citation>
    <scope>NUCLEOTIDE SEQUENCE</scope>
    <source>
        <strain evidence="3">NBRC 16421</strain>
    </source>
</reference>
<dbReference type="RefSeq" id="WP_204012018.1">
    <property type="nucleotide sequence ID" value="NZ_BOPG01000107.1"/>
</dbReference>
<feature type="chain" id="PRO_5035290145" description="Secreted protein" evidence="2">
    <location>
        <begin position="33"/>
        <end position="407"/>
    </location>
</feature>